<evidence type="ECO:0000256" key="1">
    <source>
        <dbReference type="ARBA" id="ARBA00022729"/>
    </source>
</evidence>
<evidence type="ECO:0000313" key="3">
    <source>
        <dbReference type="Proteomes" id="UP000003075"/>
    </source>
</evidence>
<evidence type="ECO:0008006" key="4">
    <source>
        <dbReference type="Google" id="ProtNLM"/>
    </source>
</evidence>
<dbReference type="EMBL" id="ACSE01000022">
    <property type="protein sequence ID" value="EFD88274.1"/>
    <property type="molecule type" value="Genomic_DNA"/>
</dbReference>
<comment type="caution">
    <text evidence="2">The sequence shown here is derived from an EMBL/GenBank/DDBJ whole genome shotgun (WGS) entry which is preliminary data.</text>
</comment>
<dbReference type="NCBIfam" id="TIGR03715">
    <property type="entry name" value="KxYKxGKxW"/>
    <property type="match status" value="1"/>
</dbReference>
<accession>D3LA15</accession>
<evidence type="ECO:0000313" key="2">
    <source>
        <dbReference type="EMBL" id="EFD88274.1"/>
    </source>
</evidence>
<dbReference type="InterPro" id="IPR022263">
    <property type="entry name" value="KxYKxGKxW"/>
</dbReference>
<organism evidence="2 3">
    <name type="scientific">Oenococcus oeni AWRIB429</name>
    <dbReference type="NCBI Taxonomy" id="655225"/>
    <lineage>
        <taxon>Bacteria</taxon>
        <taxon>Bacillati</taxon>
        <taxon>Bacillota</taxon>
        <taxon>Bacilli</taxon>
        <taxon>Lactobacillales</taxon>
        <taxon>Lactobacillaceae</taxon>
        <taxon>Oenococcus</taxon>
    </lineage>
</organism>
<dbReference type="Pfam" id="PF19258">
    <property type="entry name" value="KxYKxGKxW_sig"/>
    <property type="match status" value="1"/>
</dbReference>
<dbReference type="RefSeq" id="WP_004164902.1">
    <property type="nucleotide sequence ID" value="NZ_ACSE01000022.1"/>
</dbReference>
<feature type="non-terminal residue" evidence="2">
    <location>
        <position position="56"/>
    </location>
</feature>
<name>D3LA15_OENOE</name>
<proteinExistence type="predicted"/>
<dbReference type="Proteomes" id="UP000003075">
    <property type="component" value="Unassembled WGS sequence"/>
</dbReference>
<sequence length="56" mass="6280">MNSVTNTKKLHYKMYKAGKTWCFAAIMATTFFVQFQFAGQEVTHAATTGQGQTEEV</sequence>
<protein>
    <recommendedName>
        <fullName evidence="4">KxYKxGKxW signal peptide domain-containing protein</fullName>
    </recommendedName>
</protein>
<dbReference type="AlphaFoldDB" id="D3LA15"/>
<keyword evidence="1" id="KW-0732">Signal</keyword>
<reference evidence="2 3" key="1">
    <citation type="journal article" date="2010" name="Appl. Microbiol. Biotechnol.">
        <title>Genotypic diversity in Oenococcus oeni by high-density microarray comparative genome hybridization and whole genome sequencing.</title>
        <authorList>
            <person name="Borneman A.R."/>
            <person name="Bartowsky E.J."/>
            <person name="McCarthy J."/>
            <person name="Chambers P.J."/>
        </authorList>
    </citation>
    <scope>NUCLEOTIDE SEQUENCE [LARGE SCALE GENOMIC DNA]</scope>
    <source>
        <strain evidence="2 3">AWRIB429</strain>
    </source>
</reference>
<gene>
    <name evidence="2" type="ORF">AWRIB429_1195</name>
</gene>